<dbReference type="Gene3D" id="1.10.1040.10">
    <property type="entry name" value="N-(1-d-carboxylethyl)-l-norvaline Dehydrogenase, domain 2"/>
    <property type="match status" value="1"/>
</dbReference>
<protein>
    <submittedName>
        <fullName evidence="3">Phosphogluconate dehydrogenase</fullName>
    </submittedName>
</protein>
<feature type="domain" description="Phosphogluconate dehydrogenase NAD-binding putative C-terminal" evidence="2">
    <location>
        <begin position="188"/>
        <end position="255"/>
    </location>
</feature>
<sequence>MNIAIIGLGEVGRCYAAPLHAAGHTLLLCEARVSEAARKLAESAHLAIQEKVGDWLSSADLVLSCVTGTTSLPVLQQVLPYLKKGATLADLTTASPAVKREGGALVEAVGALYADTAIMGAISLNLARTPLLVSGSGAGSLKSVLDGAGGKVQVIANGKPGDAMSLKILRSVFTKGMEALCVELLMSAEKQGVRDKLYEQLSDIDNTPLRAFIDMLVRTHVIHAKRRAHEVHDAQGELIAQRLPSVVLPGVSQRFLNTAAALDRKPLPSDDPSVEQALDWLLTAEQPS</sequence>
<dbReference type="SUPFAM" id="SSF51735">
    <property type="entry name" value="NAD(P)-binding Rossmann-fold domains"/>
    <property type="match status" value="1"/>
</dbReference>
<organism evidence="3 4">
    <name type="scientific">Pseudorhodoferax aquiterrae</name>
    <dbReference type="NCBI Taxonomy" id="747304"/>
    <lineage>
        <taxon>Bacteria</taxon>
        <taxon>Pseudomonadati</taxon>
        <taxon>Pseudomonadota</taxon>
        <taxon>Betaproteobacteria</taxon>
        <taxon>Burkholderiales</taxon>
        <taxon>Comamonadaceae</taxon>
    </lineage>
</organism>
<keyword evidence="4" id="KW-1185">Reference proteome</keyword>
<dbReference type="Pfam" id="PF03446">
    <property type="entry name" value="NAD_binding_2"/>
    <property type="match status" value="1"/>
</dbReference>
<feature type="domain" description="6-phosphogluconate dehydrogenase NADP-binding" evidence="1">
    <location>
        <begin position="2"/>
        <end position="145"/>
    </location>
</feature>
<dbReference type="Proteomes" id="UP000626210">
    <property type="component" value="Unassembled WGS sequence"/>
</dbReference>
<dbReference type="InterPro" id="IPR015814">
    <property type="entry name" value="Pgluconate_DH_NAD-bd_C"/>
</dbReference>
<accession>A0ABQ3G4Z4</accession>
<dbReference type="InterPro" id="IPR008927">
    <property type="entry name" value="6-PGluconate_DH-like_C_sf"/>
</dbReference>
<proteinExistence type="predicted"/>
<dbReference type="SUPFAM" id="SSF48179">
    <property type="entry name" value="6-phosphogluconate dehydrogenase C-terminal domain-like"/>
    <property type="match status" value="1"/>
</dbReference>
<gene>
    <name evidence="3" type="ORF">GCM10007320_35960</name>
</gene>
<evidence type="ECO:0000313" key="3">
    <source>
        <dbReference type="EMBL" id="GHC88793.1"/>
    </source>
</evidence>
<dbReference type="Gene3D" id="3.40.50.720">
    <property type="entry name" value="NAD(P)-binding Rossmann-like Domain"/>
    <property type="match status" value="1"/>
</dbReference>
<evidence type="ECO:0000259" key="2">
    <source>
        <dbReference type="Pfam" id="PF09130"/>
    </source>
</evidence>
<name>A0ABQ3G4Z4_9BURK</name>
<dbReference type="Pfam" id="PF09130">
    <property type="entry name" value="DUF1932"/>
    <property type="match status" value="1"/>
</dbReference>
<evidence type="ECO:0000313" key="4">
    <source>
        <dbReference type="Proteomes" id="UP000626210"/>
    </source>
</evidence>
<dbReference type="RefSeq" id="WP_189688313.1">
    <property type="nucleotide sequence ID" value="NZ_BMYK01000011.1"/>
</dbReference>
<dbReference type="InterPro" id="IPR006115">
    <property type="entry name" value="6PGDH_NADP-bd"/>
</dbReference>
<evidence type="ECO:0000259" key="1">
    <source>
        <dbReference type="Pfam" id="PF03446"/>
    </source>
</evidence>
<reference evidence="4" key="1">
    <citation type="journal article" date="2019" name="Int. J. Syst. Evol. Microbiol.">
        <title>The Global Catalogue of Microorganisms (GCM) 10K type strain sequencing project: providing services to taxonomists for standard genome sequencing and annotation.</title>
        <authorList>
            <consortium name="The Broad Institute Genomics Platform"/>
            <consortium name="The Broad Institute Genome Sequencing Center for Infectious Disease"/>
            <person name="Wu L."/>
            <person name="Ma J."/>
        </authorList>
    </citation>
    <scope>NUCLEOTIDE SEQUENCE [LARGE SCALE GENOMIC DNA]</scope>
    <source>
        <strain evidence="4">KCTC 23314</strain>
    </source>
</reference>
<dbReference type="EMBL" id="BMYK01000011">
    <property type="protein sequence ID" value="GHC88793.1"/>
    <property type="molecule type" value="Genomic_DNA"/>
</dbReference>
<dbReference type="InterPro" id="IPR013328">
    <property type="entry name" value="6PGD_dom2"/>
</dbReference>
<comment type="caution">
    <text evidence="3">The sequence shown here is derived from an EMBL/GenBank/DDBJ whole genome shotgun (WGS) entry which is preliminary data.</text>
</comment>
<dbReference type="InterPro" id="IPR036291">
    <property type="entry name" value="NAD(P)-bd_dom_sf"/>
</dbReference>